<dbReference type="InterPro" id="IPR038488">
    <property type="entry name" value="Integrase_DNA-bd_sf"/>
</dbReference>
<dbReference type="EMBL" id="VHJB01000036">
    <property type="protein sequence ID" value="TPV41149.1"/>
    <property type="molecule type" value="Genomic_DNA"/>
</dbReference>
<evidence type="ECO:0000313" key="2">
    <source>
        <dbReference type="Proteomes" id="UP000315469"/>
    </source>
</evidence>
<comment type="caution">
    <text evidence="1">The sequence shown here is derived from an EMBL/GenBank/DDBJ whole genome shotgun (WGS) entry which is preliminary data.</text>
</comment>
<evidence type="ECO:0000313" key="1">
    <source>
        <dbReference type="EMBL" id="TPV41149.1"/>
    </source>
</evidence>
<dbReference type="Proteomes" id="UP000315469">
    <property type="component" value="Unassembled WGS sequence"/>
</dbReference>
<protein>
    <submittedName>
        <fullName evidence="1">DUF4102 domain-containing protein</fullName>
    </submittedName>
</protein>
<organism evidence="1 2">
    <name type="scientific">Pantoea eucalypti</name>
    <dbReference type="NCBI Taxonomy" id="470933"/>
    <lineage>
        <taxon>Bacteria</taxon>
        <taxon>Pseudomonadati</taxon>
        <taxon>Pseudomonadota</taxon>
        <taxon>Gammaproteobacteria</taxon>
        <taxon>Enterobacterales</taxon>
        <taxon>Erwiniaceae</taxon>
        <taxon>Pantoea</taxon>
    </lineage>
</organism>
<gene>
    <name evidence="1" type="ORF">FJW02_04715</name>
</gene>
<dbReference type="Gene3D" id="3.30.160.390">
    <property type="entry name" value="Integrase, DNA-binding domain"/>
    <property type="match status" value="1"/>
</dbReference>
<keyword evidence="2" id="KW-1185">Reference proteome</keyword>
<reference evidence="1 2" key="1">
    <citation type="submission" date="2019-06" db="EMBL/GenBank/DDBJ databases">
        <title>Taxogenomics and systematics of the genus Pantoea.</title>
        <authorList>
            <person name="Tambong J.T."/>
        </authorList>
    </citation>
    <scope>NUCLEOTIDE SEQUENCE [LARGE SCALE GENOMIC DNA]</scope>
    <source>
        <strain evidence="1 2">LMG 24197</strain>
    </source>
</reference>
<name>A0ABY2ZMK2_9GAMM</name>
<sequence>MPGKEYEKVQVKTDRDGLSVRISRKGRMMIQYRYLWNGQDERVDIGTYAHRIRDQFVAGK</sequence>
<proteinExistence type="predicted"/>
<accession>A0ABY2ZMK2</accession>